<gene>
    <name evidence="2" type="ORF">SAMN05421504_10633</name>
</gene>
<proteinExistence type="predicted"/>
<sequence>MKPISRAARITAATGAAAFGLLGLAGTASATQEAVTPFSVCSPAGCDAQRVDGTVEYLSGQNRARIVVKLTDTTPPERFMVGKLELTGWLGSQNWTLQSNGQSKEFVLTSEEIAPVSLAVSACTNPPSQCNKVSVPVR</sequence>
<dbReference type="STRING" id="589385.SAMN05421504_10633"/>
<organism evidence="2 3">
    <name type="scientific">Amycolatopsis xylanica</name>
    <dbReference type="NCBI Taxonomy" id="589385"/>
    <lineage>
        <taxon>Bacteria</taxon>
        <taxon>Bacillati</taxon>
        <taxon>Actinomycetota</taxon>
        <taxon>Actinomycetes</taxon>
        <taxon>Pseudonocardiales</taxon>
        <taxon>Pseudonocardiaceae</taxon>
        <taxon>Amycolatopsis</taxon>
    </lineage>
</organism>
<keyword evidence="1" id="KW-0732">Signal</keyword>
<keyword evidence="3" id="KW-1185">Reference proteome</keyword>
<evidence type="ECO:0000313" key="2">
    <source>
        <dbReference type="EMBL" id="SDY58550.1"/>
    </source>
</evidence>
<accession>A0A1H3L2G3</accession>
<dbReference type="RefSeq" id="WP_143047156.1">
    <property type="nucleotide sequence ID" value="NZ_FNON01000006.1"/>
</dbReference>
<dbReference type="EMBL" id="FNON01000006">
    <property type="protein sequence ID" value="SDY58550.1"/>
    <property type="molecule type" value="Genomic_DNA"/>
</dbReference>
<name>A0A1H3L2G3_9PSEU</name>
<evidence type="ECO:0000256" key="1">
    <source>
        <dbReference type="SAM" id="SignalP"/>
    </source>
</evidence>
<feature type="signal peptide" evidence="1">
    <location>
        <begin position="1"/>
        <end position="30"/>
    </location>
</feature>
<dbReference type="AlphaFoldDB" id="A0A1H3L2G3"/>
<protein>
    <submittedName>
        <fullName evidence="2">Uncharacterized protein</fullName>
    </submittedName>
</protein>
<evidence type="ECO:0000313" key="3">
    <source>
        <dbReference type="Proteomes" id="UP000199515"/>
    </source>
</evidence>
<feature type="chain" id="PRO_5011644797" evidence="1">
    <location>
        <begin position="31"/>
        <end position="138"/>
    </location>
</feature>
<dbReference type="Proteomes" id="UP000199515">
    <property type="component" value="Unassembled WGS sequence"/>
</dbReference>
<reference evidence="2 3" key="1">
    <citation type="submission" date="2016-10" db="EMBL/GenBank/DDBJ databases">
        <authorList>
            <person name="de Groot N.N."/>
        </authorList>
    </citation>
    <scope>NUCLEOTIDE SEQUENCE [LARGE SCALE GENOMIC DNA]</scope>
    <source>
        <strain evidence="2 3">CPCC 202699</strain>
    </source>
</reference>